<dbReference type="InterPro" id="IPR002559">
    <property type="entry name" value="Transposase_11"/>
</dbReference>
<protein>
    <recommendedName>
        <fullName evidence="5">Transposase</fullName>
    </recommendedName>
</protein>
<accession>A0ABM7FDB3</accession>
<dbReference type="InterPro" id="IPR025161">
    <property type="entry name" value="IS402-like_dom"/>
</dbReference>
<dbReference type="PANTHER" id="PTHR30007">
    <property type="entry name" value="PHP DOMAIN PROTEIN"/>
    <property type="match status" value="1"/>
</dbReference>
<evidence type="ECO:0000313" key="4">
    <source>
        <dbReference type="Proteomes" id="UP001321542"/>
    </source>
</evidence>
<evidence type="ECO:0000313" key="3">
    <source>
        <dbReference type="EMBL" id="BBC34142.1"/>
    </source>
</evidence>
<dbReference type="Pfam" id="PF13340">
    <property type="entry name" value="DUF4096"/>
    <property type="match status" value="1"/>
</dbReference>
<dbReference type="Pfam" id="PF01609">
    <property type="entry name" value="DDE_Tnp_1"/>
    <property type="match status" value="1"/>
</dbReference>
<sequence>MPLYAPAAPAVSPDGQADCPCLACRFGHGRRHPARSRRYTSDTTDREWQVIAAVLPWPAWLDGNGGRPEAYCRWLIVDAIFYVADNGNKWRSLPGDFPHWRTVHTIFTRWWQDGSVDAIHNDLRDEVRRSEGRDTDPTAAIIDSQSVRAAETVGADSRGYDAGKKVAGRKRHVIVDTIGLLLIVMVTSASVQDRDGARPALAHLRDLFESIILVWADGGYAGKLVTWAKKKLQLTIEIVKRNDDVKGFVVLPRRWVVERTLSWIFQRRRCVRDCVRLPEHHEAMVKWSMIMLMSRRLAGTKDAKHRK</sequence>
<feature type="domain" description="Insertion element IS402-like" evidence="2">
    <location>
        <begin position="44"/>
        <end position="120"/>
    </location>
</feature>
<gene>
    <name evidence="3" type="ORF">SGFS_054360</name>
</gene>
<dbReference type="EMBL" id="AP018448">
    <property type="protein sequence ID" value="BBC34142.1"/>
    <property type="molecule type" value="Genomic_DNA"/>
</dbReference>
<reference evidence="3 4" key="1">
    <citation type="journal article" date="2010" name="ChemBioChem">
        <title>Cloning and characterization of the biosynthetic gene cluster of 16-membered macrolide antibiotic FD-891: involvement of a dual functional cytochrome P450 monooxygenase catalyzing epoxidation and hydroxylation.</title>
        <authorList>
            <person name="Kudo F."/>
            <person name="Motegi A."/>
            <person name="Mizoue K."/>
            <person name="Eguchi T."/>
        </authorList>
    </citation>
    <scope>NUCLEOTIDE SEQUENCE [LARGE SCALE GENOMIC DNA]</scope>
    <source>
        <strain evidence="3 4">A-8890</strain>
    </source>
</reference>
<feature type="domain" description="Transposase IS4-like" evidence="1">
    <location>
        <begin position="136"/>
        <end position="292"/>
    </location>
</feature>
<name>A0ABM7FDB3_9ACTN</name>
<dbReference type="PANTHER" id="PTHR30007:SF0">
    <property type="entry name" value="TRANSPOSASE"/>
    <property type="match status" value="1"/>
</dbReference>
<dbReference type="RefSeq" id="WP_286253989.1">
    <property type="nucleotide sequence ID" value="NZ_AP018448.1"/>
</dbReference>
<keyword evidence="4" id="KW-1185">Reference proteome</keyword>
<reference evidence="3 4" key="2">
    <citation type="journal article" date="2023" name="ChemBioChem">
        <title>Acyltransferase Domain Exchange between Two Independent Type I Polyketide Synthases in the Same Producer Strain of Macrolide Antibiotics.</title>
        <authorList>
            <person name="Kudo F."/>
            <person name="Kishikawa K."/>
            <person name="Tsuboi K."/>
            <person name="Kido T."/>
            <person name="Usui T."/>
            <person name="Hashimoto J."/>
            <person name="Shin-Ya K."/>
            <person name="Miyanaga A."/>
            <person name="Eguchi T."/>
        </authorList>
    </citation>
    <scope>NUCLEOTIDE SEQUENCE [LARGE SCALE GENOMIC DNA]</scope>
    <source>
        <strain evidence="3 4">A-8890</strain>
    </source>
</reference>
<evidence type="ECO:0000259" key="2">
    <source>
        <dbReference type="Pfam" id="PF13340"/>
    </source>
</evidence>
<dbReference type="Proteomes" id="UP001321542">
    <property type="component" value="Chromosome"/>
</dbReference>
<evidence type="ECO:0008006" key="5">
    <source>
        <dbReference type="Google" id="ProtNLM"/>
    </source>
</evidence>
<organism evidence="3 4">
    <name type="scientific">Streptomyces graminofaciens</name>
    <dbReference type="NCBI Taxonomy" id="68212"/>
    <lineage>
        <taxon>Bacteria</taxon>
        <taxon>Bacillati</taxon>
        <taxon>Actinomycetota</taxon>
        <taxon>Actinomycetes</taxon>
        <taxon>Kitasatosporales</taxon>
        <taxon>Streptomycetaceae</taxon>
        <taxon>Streptomyces</taxon>
    </lineage>
</organism>
<evidence type="ECO:0000259" key="1">
    <source>
        <dbReference type="Pfam" id="PF01609"/>
    </source>
</evidence>
<proteinExistence type="predicted"/>
<dbReference type="NCBIfam" id="NF033580">
    <property type="entry name" value="transpos_IS5_3"/>
    <property type="match status" value="1"/>
</dbReference>